<keyword evidence="5 10" id="KW-0472">Membrane</keyword>
<evidence type="ECO:0000256" key="9">
    <source>
        <dbReference type="SAM" id="MobiDB-lite"/>
    </source>
</evidence>
<evidence type="ECO:0000313" key="14">
    <source>
        <dbReference type="Proteomes" id="UP000002279"/>
    </source>
</evidence>
<dbReference type="Bgee" id="ENSOANG00000000206">
    <property type="expression patterns" value="Expressed in liver and 5 other cell types or tissues"/>
</dbReference>
<feature type="chain" id="PRO_5028095834" description="Ig-like domain-containing protein" evidence="11">
    <location>
        <begin position="17"/>
        <end position="616"/>
    </location>
</feature>
<feature type="transmembrane region" description="Helical" evidence="10">
    <location>
        <begin position="468"/>
        <end position="491"/>
    </location>
</feature>
<sequence>MLLWGVLLVLVAGGESIDGQKSQLTLSPPSPILKGEKAVLTCRGSSKVSSRFQTTMWFKDKNPVFGQRNLLEVKGPGEYQCQTGRFLRSDPIFVEFSQDKVILQAPFSLMEGDTLTLTCRTVRLGTSVKYFQNGKHLETKTWKEPLVIPNVKASHSGNYTCSVLDWKLFSTTKEFFSKDVLVYVEEPFKTPQLEATPSNEPEEGTPVTLTCEARPASPELQLLFSFYKGSRSLKSWTRSPEYQIAEAGMRDSGFYWCLVMMETGNLLKQSSKLQIWVQLPLSGVSLKAQPPEEEAVEGQKLALVCSVAEGTEPITFSWYREGGGKMPREESALELPAVTERDAGRYWCTANNGFGPVASASLNVTVTVPVSPPRLTLGTAGAAVGDEVELCCEAQRGSPPIWYRFYHEERVLGNGSAPAGGAACFSLTVASGQDAGNYSCQAENRVSTGSSEPAILSAMVPAGSRSGLVVGGPLATILVAAVAAALLVYFFKFRKKTGEAPPTSPDRTLQSSADPDPVMREEPQATYVNVKLGEVGSVVYSEFSILQGNDTSPSARSSMVVEEDFGSVLYADVKGKQASKEPPHRGREEDAEQDTAMSDYENVTNGSPAVGLDPRA</sequence>
<organism evidence="13 14">
    <name type="scientific">Ornithorhynchus anatinus</name>
    <name type="common">Duckbill platypus</name>
    <dbReference type="NCBI Taxonomy" id="9258"/>
    <lineage>
        <taxon>Eukaryota</taxon>
        <taxon>Metazoa</taxon>
        <taxon>Chordata</taxon>
        <taxon>Craniata</taxon>
        <taxon>Vertebrata</taxon>
        <taxon>Euteleostomi</taxon>
        <taxon>Mammalia</taxon>
        <taxon>Monotremata</taxon>
        <taxon>Ornithorhynchidae</taxon>
        <taxon>Ornithorhynchus</taxon>
    </lineage>
</organism>
<feature type="compositionally biased region" description="Basic and acidic residues" evidence="9">
    <location>
        <begin position="573"/>
        <end position="588"/>
    </location>
</feature>
<dbReference type="FunCoup" id="F6PW07">
    <property type="interactions" value="25"/>
</dbReference>
<reference evidence="13" key="2">
    <citation type="submission" date="2025-08" db="UniProtKB">
        <authorList>
            <consortium name="Ensembl"/>
        </authorList>
    </citation>
    <scope>IDENTIFICATION</scope>
    <source>
        <strain evidence="13">Glennie</strain>
    </source>
</reference>
<evidence type="ECO:0000256" key="7">
    <source>
        <dbReference type="ARBA" id="ARBA00023180"/>
    </source>
</evidence>
<keyword evidence="10" id="KW-1133">Transmembrane helix</keyword>
<dbReference type="Proteomes" id="UP000002279">
    <property type="component" value="Chromosome X5"/>
</dbReference>
<feature type="domain" description="Ig-like" evidence="12">
    <location>
        <begin position="373"/>
        <end position="457"/>
    </location>
</feature>
<keyword evidence="4" id="KW-0677">Repeat</keyword>
<dbReference type="Ensembl" id="ENSOANT00000000364.3">
    <property type="protein sequence ID" value="ENSOANP00000000364.3"/>
    <property type="gene ID" value="ENSOANG00000000206.3"/>
</dbReference>
<reference evidence="13 14" key="1">
    <citation type="journal article" date="2008" name="Nature">
        <title>Genome analysis of the platypus reveals unique signatures of evolution.</title>
        <authorList>
            <person name="Warren W.C."/>
            <person name="Hillier L.W."/>
            <person name="Marshall Graves J.A."/>
            <person name="Birney E."/>
            <person name="Ponting C.P."/>
            <person name="Grutzner F."/>
            <person name="Belov K."/>
            <person name="Miller W."/>
            <person name="Clarke L."/>
            <person name="Chinwalla A.T."/>
            <person name="Yang S.P."/>
            <person name="Heger A."/>
            <person name="Locke D.P."/>
            <person name="Miethke P."/>
            <person name="Waters P.D."/>
            <person name="Veyrunes F."/>
            <person name="Fulton L."/>
            <person name="Fulton B."/>
            <person name="Graves T."/>
            <person name="Wallis J."/>
            <person name="Puente X.S."/>
            <person name="Lopez-Otin C."/>
            <person name="Ordonez G.R."/>
            <person name="Eichler E.E."/>
            <person name="Chen L."/>
            <person name="Cheng Z."/>
            <person name="Deakin J.E."/>
            <person name="Alsop A."/>
            <person name="Thompson K."/>
            <person name="Kirby P."/>
            <person name="Papenfuss A.T."/>
            <person name="Wakefield M.J."/>
            <person name="Olender T."/>
            <person name="Lancet D."/>
            <person name="Huttley G.A."/>
            <person name="Smit A.F."/>
            <person name="Pask A."/>
            <person name="Temple-Smith P."/>
            <person name="Batzer M.A."/>
            <person name="Walker J.A."/>
            <person name="Konkel M.K."/>
            <person name="Harris R.S."/>
            <person name="Whittington C.M."/>
            <person name="Wong E.S."/>
            <person name="Gemmell N.J."/>
            <person name="Buschiazzo E."/>
            <person name="Vargas Jentzsch I.M."/>
            <person name="Merkel A."/>
            <person name="Schmitz J."/>
            <person name="Zemann A."/>
            <person name="Churakov G."/>
            <person name="Kriegs J.O."/>
            <person name="Brosius J."/>
            <person name="Murchison E.P."/>
            <person name="Sachidanandam R."/>
            <person name="Smith C."/>
            <person name="Hannon G.J."/>
            <person name="Tsend-Ayush E."/>
            <person name="McMillan D."/>
            <person name="Attenborough R."/>
            <person name="Rens W."/>
            <person name="Ferguson-Smith M."/>
            <person name="Lefevre C.M."/>
            <person name="Sharp J.A."/>
            <person name="Nicholas K.R."/>
            <person name="Ray D.A."/>
            <person name="Kube M."/>
            <person name="Reinhardt R."/>
            <person name="Pringle T.H."/>
            <person name="Taylor J."/>
            <person name="Jones R.C."/>
            <person name="Nixon B."/>
            <person name="Dacheux J.L."/>
            <person name="Niwa H."/>
            <person name="Sekita Y."/>
            <person name="Huang X."/>
            <person name="Stark A."/>
            <person name="Kheradpour P."/>
            <person name="Kellis M."/>
            <person name="Flicek P."/>
            <person name="Chen Y."/>
            <person name="Webber C."/>
            <person name="Hardison R."/>
            <person name="Nelson J."/>
            <person name="Hallsworth-Pepin K."/>
            <person name="Delehaunty K."/>
            <person name="Markovic C."/>
            <person name="Minx P."/>
            <person name="Feng Y."/>
            <person name="Kremitzki C."/>
            <person name="Mitreva M."/>
            <person name="Glasscock J."/>
            <person name="Wylie T."/>
            <person name="Wohldmann P."/>
            <person name="Thiru P."/>
            <person name="Nhan M.N."/>
            <person name="Pohl C.S."/>
            <person name="Smith S.M."/>
            <person name="Hou S."/>
            <person name="Nefedov M."/>
            <person name="de Jong P.J."/>
            <person name="Renfree M.B."/>
            <person name="Mardis E.R."/>
            <person name="Wilson R.K."/>
        </authorList>
    </citation>
    <scope>NUCLEOTIDE SEQUENCE [LARGE SCALE GENOMIC DNA]</scope>
    <source>
        <strain evidence="13 14">Glennie</strain>
    </source>
</reference>
<evidence type="ECO:0000256" key="6">
    <source>
        <dbReference type="ARBA" id="ARBA00023157"/>
    </source>
</evidence>
<dbReference type="InterPro" id="IPR007110">
    <property type="entry name" value="Ig-like_dom"/>
</dbReference>
<keyword evidence="8" id="KW-0393">Immunoglobulin domain</keyword>
<dbReference type="InterPro" id="IPR013151">
    <property type="entry name" value="Immunoglobulin_dom"/>
</dbReference>
<dbReference type="GeneTree" id="ENSGT01050000244808"/>
<dbReference type="Gene3D" id="2.60.40.10">
    <property type="entry name" value="Immunoglobulins"/>
    <property type="match status" value="4"/>
</dbReference>
<evidence type="ECO:0000256" key="1">
    <source>
        <dbReference type="ARBA" id="ARBA00004236"/>
    </source>
</evidence>
<evidence type="ECO:0000256" key="4">
    <source>
        <dbReference type="ARBA" id="ARBA00022737"/>
    </source>
</evidence>
<dbReference type="OMA" id="HEKVYYK"/>
<dbReference type="GO" id="GO:0007166">
    <property type="term" value="P:cell surface receptor signaling pathway"/>
    <property type="evidence" value="ECO:0000318"/>
    <property type="project" value="GO_Central"/>
</dbReference>
<dbReference type="GO" id="GO:0006955">
    <property type="term" value="P:immune response"/>
    <property type="evidence" value="ECO:0000318"/>
    <property type="project" value="GO_Central"/>
</dbReference>
<feature type="domain" description="Ig-like" evidence="12">
    <location>
        <begin position="191"/>
        <end position="274"/>
    </location>
</feature>
<dbReference type="PROSITE" id="PS50835">
    <property type="entry name" value="IG_LIKE"/>
    <property type="match status" value="5"/>
</dbReference>
<dbReference type="AlphaFoldDB" id="F6PW07"/>
<dbReference type="Pfam" id="PF00047">
    <property type="entry name" value="ig"/>
    <property type="match status" value="2"/>
</dbReference>
<protein>
    <recommendedName>
        <fullName evidence="12">Ig-like domain-containing protein</fullName>
    </recommendedName>
</protein>
<dbReference type="InterPro" id="IPR050488">
    <property type="entry name" value="Ig_Fc_receptor"/>
</dbReference>
<evidence type="ECO:0000259" key="12">
    <source>
        <dbReference type="PROSITE" id="PS50835"/>
    </source>
</evidence>
<dbReference type="SMART" id="SM00408">
    <property type="entry name" value="IGc2"/>
    <property type="match status" value="4"/>
</dbReference>
<feature type="signal peptide" evidence="11">
    <location>
        <begin position="1"/>
        <end position="16"/>
    </location>
</feature>
<dbReference type="Pfam" id="PF13927">
    <property type="entry name" value="Ig_3"/>
    <property type="match status" value="2"/>
</dbReference>
<proteinExistence type="predicted"/>
<keyword evidence="7" id="KW-0325">Glycoprotein</keyword>
<keyword evidence="2" id="KW-1003">Cell membrane</keyword>
<dbReference type="HOGENOM" id="CLU_023383_6_2_1"/>
<keyword evidence="14" id="KW-1185">Reference proteome</keyword>
<dbReference type="InterPro" id="IPR003598">
    <property type="entry name" value="Ig_sub2"/>
</dbReference>
<dbReference type="GO" id="GO:0009897">
    <property type="term" value="C:external side of plasma membrane"/>
    <property type="evidence" value="ECO:0000318"/>
    <property type="project" value="GO_Central"/>
</dbReference>
<keyword evidence="10" id="KW-0812">Transmembrane</keyword>
<evidence type="ECO:0000256" key="2">
    <source>
        <dbReference type="ARBA" id="ARBA00022475"/>
    </source>
</evidence>
<dbReference type="eggNOG" id="ENOG502S65W">
    <property type="taxonomic scope" value="Eukaryota"/>
</dbReference>
<dbReference type="InParanoid" id="F6PW07"/>
<dbReference type="SUPFAM" id="SSF48726">
    <property type="entry name" value="Immunoglobulin"/>
    <property type="match status" value="5"/>
</dbReference>
<dbReference type="InterPro" id="IPR036179">
    <property type="entry name" value="Ig-like_dom_sf"/>
</dbReference>
<reference evidence="13" key="3">
    <citation type="submission" date="2025-09" db="UniProtKB">
        <authorList>
            <consortium name="Ensembl"/>
        </authorList>
    </citation>
    <scope>IDENTIFICATION</scope>
    <source>
        <strain evidence="13">Glennie</strain>
    </source>
</reference>
<evidence type="ECO:0000256" key="11">
    <source>
        <dbReference type="SAM" id="SignalP"/>
    </source>
</evidence>
<dbReference type="STRING" id="9258.ENSOANP00000000364"/>
<dbReference type="SMART" id="SM00409">
    <property type="entry name" value="IG"/>
    <property type="match status" value="5"/>
</dbReference>
<evidence type="ECO:0000256" key="8">
    <source>
        <dbReference type="ARBA" id="ARBA00023319"/>
    </source>
</evidence>
<comment type="subcellular location">
    <subcellularLocation>
        <location evidence="1">Cell membrane</location>
    </subcellularLocation>
</comment>
<dbReference type="InterPro" id="IPR013783">
    <property type="entry name" value="Ig-like_fold"/>
</dbReference>
<feature type="region of interest" description="Disordered" evidence="9">
    <location>
        <begin position="498"/>
        <end position="521"/>
    </location>
</feature>
<dbReference type="CDD" id="cd00096">
    <property type="entry name" value="Ig"/>
    <property type="match status" value="1"/>
</dbReference>
<evidence type="ECO:0000256" key="10">
    <source>
        <dbReference type="SAM" id="Phobius"/>
    </source>
</evidence>
<evidence type="ECO:0000313" key="13">
    <source>
        <dbReference type="Ensembl" id="ENSOANP00000000364.3"/>
    </source>
</evidence>
<keyword evidence="6" id="KW-1015">Disulfide bond</keyword>
<dbReference type="PANTHER" id="PTHR11481">
    <property type="entry name" value="IMMUNOGLOBULIN FC RECEPTOR"/>
    <property type="match status" value="1"/>
</dbReference>
<evidence type="ECO:0000256" key="3">
    <source>
        <dbReference type="ARBA" id="ARBA00022729"/>
    </source>
</evidence>
<keyword evidence="3 11" id="KW-0732">Signal</keyword>
<accession>F6PW07</accession>
<feature type="domain" description="Ig-like" evidence="12">
    <location>
        <begin position="280"/>
        <end position="367"/>
    </location>
</feature>
<evidence type="ECO:0000256" key="5">
    <source>
        <dbReference type="ARBA" id="ARBA00023136"/>
    </source>
</evidence>
<dbReference type="InterPro" id="IPR003599">
    <property type="entry name" value="Ig_sub"/>
</dbReference>
<dbReference type="FunFam" id="2.60.40.10:FF:000651">
    <property type="entry name" value="Fc receptor like 1"/>
    <property type="match status" value="1"/>
</dbReference>
<feature type="domain" description="Ig-like" evidence="12">
    <location>
        <begin position="91"/>
        <end position="163"/>
    </location>
</feature>
<feature type="region of interest" description="Disordered" evidence="9">
    <location>
        <begin position="572"/>
        <end position="616"/>
    </location>
</feature>
<name>F6PW07_ORNAN</name>
<feature type="domain" description="Ig-like" evidence="12">
    <location>
        <begin position="22"/>
        <end position="82"/>
    </location>
</feature>
<dbReference type="GO" id="GO:0004888">
    <property type="term" value="F:transmembrane signaling receptor activity"/>
    <property type="evidence" value="ECO:0000318"/>
    <property type="project" value="GO_Central"/>
</dbReference>
<dbReference type="FunFam" id="2.60.40.10:FF:000357">
    <property type="entry name" value="Fc receptor like 1"/>
    <property type="match status" value="2"/>
</dbReference>
<dbReference type="PANTHER" id="PTHR11481:SF64">
    <property type="entry name" value="FC RECEPTOR-LIKE PROTEIN 4"/>
    <property type="match status" value="1"/>
</dbReference>